<dbReference type="Proteomes" id="UP000624404">
    <property type="component" value="Unassembled WGS sequence"/>
</dbReference>
<protein>
    <submittedName>
        <fullName evidence="1">Ead1fab4-810d-452d-bbdf-9ac178946ab9</fullName>
    </submittedName>
</protein>
<accession>A0A8H2ZQF2</accession>
<dbReference type="EMBL" id="CAJHIA010000014">
    <property type="protein sequence ID" value="CAD6445345.1"/>
    <property type="molecule type" value="Genomic_DNA"/>
</dbReference>
<evidence type="ECO:0000313" key="1">
    <source>
        <dbReference type="EMBL" id="CAD6445345.1"/>
    </source>
</evidence>
<name>A0A8H2ZQF2_9HELO</name>
<sequence length="131" mass="14836">MLRKFHILRLALRPSRREILDPIANMSLMHILGICEDDLVINGLGDKRYDYSPMVCKCIVIQKDGNTSWVQNRVPSVDEPLSVSKFLSSENIPLEAYEELGKEAQLCDAKLYDVQGNVVSLRNVTEELSSK</sequence>
<keyword evidence="2" id="KW-1185">Reference proteome</keyword>
<comment type="caution">
    <text evidence="1">The sequence shown here is derived from an EMBL/GenBank/DDBJ whole genome shotgun (WGS) entry which is preliminary data.</text>
</comment>
<proteinExistence type="predicted"/>
<gene>
    <name evidence="1" type="ORF">SCLTRI_LOCUS5131</name>
</gene>
<organism evidence="1 2">
    <name type="scientific">Sclerotinia trifoliorum</name>
    <dbReference type="NCBI Taxonomy" id="28548"/>
    <lineage>
        <taxon>Eukaryota</taxon>
        <taxon>Fungi</taxon>
        <taxon>Dikarya</taxon>
        <taxon>Ascomycota</taxon>
        <taxon>Pezizomycotina</taxon>
        <taxon>Leotiomycetes</taxon>
        <taxon>Helotiales</taxon>
        <taxon>Sclerotiniaceae</taxon>
        <taxon>Sclerotinia</taxon>
    </lineage>
</organism>
<dbReference type="AlphaFoldDB" id="A0A8H2ZQF2"/>
<evidence type="ECO:0000313" key="2">
    <source>
        <dbReference type="Proteomes" id="UP000624404"/>
    </source>
</evidence>
<reference evidence="1" key="1">
    <citation type="submission" date="2020-10" db="EMBL/GenBank/DDBJ databases">
        <authorList>
            <person name="Kusch S."/>
        </authorList>
    </citation>
    <scope>NUCLEOTIDE SEQUENCE</scope>
    <source>
        <strain evidence="1">SwB9</strain>
    </source>
</reference>